<dbReference type="OMA" id="MINCGRL"/>
<name>Q8I4N1_CAEEL</name>
<dbReference type="InParanoid" id="Q8I4N1"/>
<gene>
    <name evidence="2 4" type="ORF">C05C10.7</name>
    <name evidence="2" type="ORF">CELE_C05C10.7</name>
</gene>
<proteinExistence type="predicted"/>
<evidence type="ECO:0000313" key="2">
    <source>
        <dbReference type="EMBL" id="CAD54121.1"/>
    </source>
</evidence>
<evidence type="ECO:0000313" key="4">
    <source>
        <dbReference type="WormBase" id="C05C10.7"/>
    </source>
</evidence>
<dbReference type="KEGG" id="cel:CELE_C05C10.7"/>
<dbReference type="HOGENOM" id="CLU_1289985_0_0_1"/>
<protein>
    <submittedName>
        <fullName evidence="2">Uncharacterized protein</fullName>
    </submittedName>
</protein>
<keyword evidence="1" id="KW-0472">Membrane</keyword>
<dbReference type="UCSC" id="C05C10.7">
    <property type="organism name" value="c. elegans"/>
</dbReference>
<dbReference type="Proteomes" id="UP000001940">
    <property type="component" value="Chromosome II"/>
</dbReference>
<reference evidence="2 3" key="1">
    <citation type="journal article" date="1998" name="Science">
        <title>Genome sequence of the nematode C. elegans: a platform for investigating biology.</title>
        <authorList>
            <consortium name="The C. elegans sequencing consortium"/>
            <person name="Sulson J.E."/>
            <person name="Waterston R."/>
        </authorList>
    </citation>
    <scope>NUCLEOTIDE SEQUENCE [LARGE SCALE GENOMIC DNA]</scope>
    <source>
        <strain evidence="2 3">Bristol N2</strain>
    </source>
</reference>
<keyword evidence="3" id="KW-1185">Reference proteome</keyword>
<sequence>MSDFDDSDSEFQGFELRSPQIHVKEFLIVEEETPKIIKKEEVPRKFESEFVGSFLGESPVVLSKETAFGEAGESEVLDWDASTVFNSLACPENNLEKSVCVIRLHDVLTKSEMGVHKMKRQLIHCGQLLDEYSPQQRRDLGFDDSQNVKNLLQMIRAFRSTVKIMLIDVEDLQDQITQEAQDETPIISKFSKLLYVSGALAVIPICWFMYRRFC</sequence>
<feature type="transmembrane region" description="Helical" evidence="1">
    <location>
        <begin position="193"/>
        <end position="210"/>
    </location>
</feature>
<dbReference type="AlphaFoldDB" id="Q8I4N1"/>
<evidence type="ECO:0000256" key="1">
    <source>
        <dbReference type="SAM" id="Phobius"/>
    </source>
</evidence>
<evidence type="ECO:0000313" key="3">
    <source>
        <dbReference type="Proteomes" id="UP000001940"/>
    </source>
</evidence>
<keyword evidence="1" id="KW-1133">Transmembrane helix</keyword>
<dbReference type="WormBase" id="C05C10.7">
    <property type="protein sequence ID" value="CE31875"/>
    <property type="gene ID" value="WBGene00007334"/>
</dbReference>
<dbReference type="EMBL" id="BX284602">
    <property type="protein sequence ID" value="CAD54121.1"/>
    <property type="molecule type" value="Genomic_DNA"/>
</dbReference>
<dbReference type="FunCoup" id="Q8I4N1">
    <property type="interactions" value="1512"/>
</dbReference>
<dbReference type="CTD" id="259458"/>
<dbReference type="OrthoDB" id="5823943at2759"/>
<dbReference type="Bgee" id="WBGene00007334">
    <property type="expression patterns" value="Expressed in adult organism and 2 other cell types or tissues"/>
</dbReference>
<accession>Q8I4N1</accession>
<dbReference type="PaxDb" id="6239-C05C10.7"/>
<organism evidence="2 3">
    <name type="scientific">Caenorhabditis elegans</name>
    <dbReference type="NCBI Taxonomy" id="6239"/>
    <lineage>
        <taxon>Eukaryota</taxon>
        <taxon>Metazoa</taxon>
        <taxon>Ecdysozoa</taxon>
        <taxon>Nematoda</taxon>
        <taxon>Chromadorea</taxon>
        <taxon>Rhabditida</taxon>
        <taxon>Rhabditina</taxon>
        <taxon>Rhabditomorpha</taxon>
        <taxon>Rhabditoidea</taxon>
        <taxon>Rhabditidae</taxon>
        <taxon>Peloderinae</taxon>
        <taxon>Caenorhabditis</taxon>
    </lineage>
</organism>
<dbReference type="AGR" id="WB:WBGene00007334"/>
<keyword evidence="1" id="KW-0812">Transmembrane</keyword>
<dbReference type="RefSeq" id="NP_872055.1">
    <property type="nucleotide sequence ID" value="NM_182255.5"/>
</dbReference>
<dbReference type="eggNOG" id="ENOG502RA74">
    <property type="taxonomic scope" value="Eukaryota"/>
</dbReference>
<dbReference type="GeneID" id="259458"/>